<keyword evidence="1" id="KW-0276">Fatty acid metabolism</keyword>
<sequence>MTIEIALAGPRTLPNDPDLLAQVLTPYRDNCQYLKSAEVVLGDSEAHVARALCEFEIEESCYIDSTGHFNAVEFNICYNQMFYYIAAKAVKDGLLAPFDRWSMQDYWDRQLPDILIAKLASTYRRAIHTGRFQGEITVEKVVERAPGADRGAMVVLNTSCRFWDQDGGDSRGEVKIVITNAPVNGG</sequence>
<dbReference type="InterPro" id="IPR043064">
    <property type="entry name" value="FcoT_ThioEstase_Rv0098-like_sf"/>
</dbReference>
<accession>A0AAU2V570</accession>
<dbReference type="EC" id="4.3.2.11" evidence="5"/>
<dbReference type="GO" id="GO:0016829">
    <property type="term" value="F:lyase activity"/>
    <property type="evidence" value="ECO:0007669"/>
    <property type="project" value="UniProtKB-KW"/>
</dbReference>
<evidence type="ECO:0000256" key="5">
    <source>
        <dbReference type="ARBA" id="ARBA00035127"/>
    </source>
</evidence>
<comment type="similarity">
    <text evidence="4">Belongs to the FcoT family.</text>
</comment>
<gene>
    <name evidence="9" type="ORF">OG549_19035</name>
</gene>
<organism evidence="9">
    <name type="scientific">Streptomyces sp. NBC_00003</name>
    <dbReference type="NCBI Taxonomy" id="2903608"/>
    <lineage>
        <taxon>Bacteria</taxon>
        <taxon>Bacillati</taxon>
        <taxon>Actinomycetota</taxon>
        <taxon>Actinomycetes</taxon>
        <taxon>Kitasatosporales</taxon>
        <taxon>Streptomycetaceae</taxon>
        <taxon>Streptomyces</taxon>
    </lineage>
</organism>
<dbReference type="InterPro" id="IPR022598">
    <property type="entry name" value="FcoT_ThioEstase"/>
</dbReference>
<keyword evidence="2" id="KW-0443">Lipid metabolism</keyword>
<evidence type="ECO:0000256" key="3">
    <source>
        <dbReference type="ARBA" id="ARBA00023239"/>
    </source>
</evidence>
<reference evidence="9" key="1">
    <citation type="submission" date="2022-10" db="EMBL/GenBank/DDBJ databases">
        <title>The complete genomes of actinobacterial strains from the NBC collection.</title>
        <authorList>
            <person name="Joergensen T.S."/>
            <person name="Alvarez Arevalo M."/>
            <person name="Sterndorff E.B."/>
            <person name="Faurdal D."/>
            <person name="Vuksanovic O."/>
            <person name="Mourched A.-S."/>
            <person name="Charusanti P."/>
            <person name="Shaw S."/>
            <person name="Blin K."/>
            <person name="Weber T."/>
        </authorList>
    </citation>
    <scope>NUCLEOTIDE SEQUENCE</scope>
    <source>
        <strain evidence="9">NBC_00003</strain>
    </source>
</reference>
<keyword evidence="3" id="KW-0456">Lyase</keyword>
<evidence type="ECO:0000256" key="6">
    <source>
        <dbReference type="ARBA" id="ARBA00035169"/>
    </source>
</evidence>
<evidence type="ECO:0000256" key="8">
    <source>
        <dbReference type="ARBA" id="ARBA00048742"/>
    </source>
</evidence>
<evidence type="ECO:0000256" key="4">
    <source>
        <dbReference type="ARBA" id="ARBA00035117"/>
    </source>
</evidence>
<evidence type="ECO:0000256" key="2">
    <source>
        <dbReference type="ARBA" id="ARBA00023098"/>
    </source>
</evidence>
<dbReference type="Pfam" id="PF10862">
    <property type="entry name" value="FcoT"/>
    <property type="match status" value="1"/>
</dbReference>
<proteinExistence type="inferred from homology"/>
<dbReference type="GO" id="GO:0006631">
    <property type="term" value="P:fatty acid metabolic process"/>
    <property type="evidence" value="ECO:0007669"/>
    <property type="project" value="UniProtKB-KW"/>
</dbReference>
<evidence type="ECO:0000256" key="7">
    <source>
        <dbReference type="ARBA" id="ARBA00035448"/>
    </source>
</evidence>
<dbReference type="EMBL" id="CP108318">
    <property type="protein sequence ID" value="WTW62578.1"/>
    <property type="molecule type" value="Genomic_DNA"/>
</dbReference>
<protein>
    <recommendedName>
        <fullName evidence="6">(2E)-enoyl-[ACP] glycyltransferase</fullName>
        <ecNumber evidence="5">4.3.2.11</ecNumber>
    </recommendedName>
    <alternativeName>
        <fullName evidence="7">(2E)-unsaturated fatty acyl-[ACP] glycyltransferase</fullName>
    </alternativeName>
</protein>
<evidence type="ECO:0000256" key="1">
    <source>
        <dbReference type="ARBA" id="ARBA00022832"/>
    </source>
</evidence>
<evidence type="ECO:0000313" key="9">
    <source>
        <dbReference type="EMBL" id="WTW62578.1"/>
    </source>
</evidence>
<dbReference type="AlphaFoldDB" id="A0AAU2V570"/>
<name>A0AAU2V570_9ACTN</name>
<comment type="catalytic activity">
    <reaction evidence="8">
        <text>a (3R)-3-[(carboxymethyl)amino]fatty acid + holo-[ACP] + H(+) = a (2E)-enoyl-[ACP] + glycine + H2O</text>
        <dbReference type="Rhea" id="RHEA:74923"/>
        <dbReference type="Rhea" id="RHEA-COMP:9685"/>
        <dbReference type="Rhea" id="RHEA-COMP:9925"/>
        <dbReference type="ChEBI" id="CHEBI:15377"/>
        <dbReference type="ChEBI" id="CHEBI:15378"/>
        <dbReference type="ChEBI" id="CHEBI:57305"/>
        <dbReference type="ChEBI" id="CHEBI:64479"/>
        <dbReference type="ChEBI" id="CHEBI:78784"/>
        <dbReference type="ChEBI" id="CHEBI:193080"/>
        <dbReference type="EC" id="4.3.2.11"/>
    </reaction>
    <physiologicalReaction direction="right-to-left" evidence="8">
        <dbReference type="Rhea" id="RHEA:74925"/>
    </physiologicalReaction>
</comment>
<dbReference type="Gene3D" id="3.10.129.30">
    <property type="entry name" value="Rv0098, thioesterase-like hot dog domain"/>
    <property type="match status" value="1"/>
</dbReference>